<dbReference type="SMART" id="SM00028">
    <property type="entry name" value="TPR"/>
    <property type="match status" value="2"/>
</dbReference>
<name>A0A7W3IKG4_9GAMM</name>
<evidence type="ECO:0000256" key="1">
    <source>
        <dbReference type="PROSITE-ProRule" id="PRU00339"/>
    </source>
</evidence>
<evidence type="ECO:0000313" key="4">
    <source>
        <dbReference type="Proteomes" id="UP000547058"/>
    </source>
</evidence>
<dbReference type="Gene3D" id="1.25.40.10">
    <property type="entry name" value="Tetratricopeptide repeat domain"/>
    <property type="match status" value="2"/>
</dbReference>
<dbReference type="AlphaFoldDB" id="A0A7W3IKG4"/>
<evidence type="ECO:0000256" key="2">
    <source>
        <dbReference type="SAM" id="MobiDB-lite"/>
    </source>
</evidence>
<sequence length="405" mass="44462">MILRNHKKALLTVFIATAVSGAVVTDAFAQARSADRSEQRERRGGKAAKAEVLYPDATRKEPALKSSPKLGKQLQKLVDSYNDEKFPETLAEATEILGNPAANEYDKSLASQLASQAAYQTDDTATAKKYLQQVLDNNGLDNNGHYQSMLMLAQLQLQDDDKAEQAQGLTLLDKYFAESGSKKPEELIIKGQALYQLERYNEAIPVLQEAIAASPEPKDQWNQLLMAAYSEGGQIGEAVKAAEALAAKNPNDKKAQLNLASMYSQADQMDKAGAVLDKLRASGQLTEEREYKQLYSIYANTENKEKEVISVINEGLEKGILKPDHQVYLALAQSYYYSEPQQVDKAIEAWQKAAPLSPTGETYLNLARVLHSEGKIPQAKEAARQAKAKGGLKNAADADKIINLK</sequence>
<dbReference type="Pfam" id="PF13181">
    <property type="entry name" value="TPR_8"/>
    <property type="match status" value="1"/>
</dbReference>
<feature type="repeat" description="TPR" evidence="1">
    <location>
        <begin position="184"/>
        <end position="217"/>
    </location>
</feature>
<accession>A0A7W3IKG4</accession>
<dbReference type="EMBL" id="JACGXS010000014">
    <property type="protein sequence ID" value="MBA8683674.1"/>
    <property type="molecule type" value="Genomic_DNA"/>
</dbReference>
<evidence type="ECO:0000313" key="3">
    <source>
        <dbReference type="EMBL" id="MBA8683674.1"/>
    </source>
</evidence>
<gene>
    <name evidence="3" type="ORF">H4O11_17875</name>
</gene>
<dbReference type="PROSITE" id="PS50005">
    <property type="entry name" value="TPR"/>
    <property type="match status" value="1"/>
</dbReference>
<protein>
    <submittedName>
        <fullName evidence="3">Tetratricopeptide repeat protein</fullName>
    </submittedName>
</protein>
<dbReference type="Proteomes" id="UP000547058">
    <property type="component" value="Unassembled WGS sequence"/>
</dbReference>
<proteinExistence type="predicted"/>
<feature type="region of interest" description="Disordered" evidence="2">
    <location>
        <begin position="31"/>
        <end position="50"/>
    </location>
</feature>
<dbReference type="SUPFAM" id="SSF48452">
    <property type="entry name" value="TPR-like"/>
    <property type="match status" value="1"/>
</dbReference>
<organism evidence="3 4">
    <name type="scientific">Stenotrophomonas tumulicola</name>
    <dbReference type="NCBI Taxonomy" id="1685415"/>
    <lineage>
        <taxon>Bacteria</taxon>
        <taxon>Pseudomonadati</taxon>
        <taxon>Pseudomonadota</taxon>
        <taxon>Gammaproteobacteria</taxon>
        <taxon>Lysobacterales</taxon>
        <taxon>Lysobacteraceae</taxon>
        <taxon>Stenotrophomonas</taxon>
    </lineage>
</organism>
<keyword evidence="1" id="KW-0802">TPR repeat</keyword>
<dbReference type="Pfam" id="PF14559">
    <property type="entry name" value="TPR_19"/>
    <property type="match status" value="1"/>
</dbReference>
<feature type="compositionally biased region" description="Basic and acidic residues" evidence="2">
    <location>
        <begin position="33"/>
        <end position="44"/>
    </location>
</feature>
<dbReference type="InterPro" id="IPR011990">
    <property type="entry name" value="TPR-like_helical_dom_sf"/>
</dbReference>
<dbReference type="InterPro" id="IPR019734">
    <property type="entry name" value="TPR_rpt"/>
</dbReference>
<keyword evidence="4" id="KW-1185">Reference proteome</keyword>
<reference evidence="3 4" key="1">
    <citation type="submission" date="2020-08" db="EMBL/GenBank/DDBJ databases">
        <title>Stenotrophomonas tumulicola JCM 30961.</title>
        <authorList>
            <person name="Deng Y."/>
        </authorList>
    </citation>
    <scope>NUCLEOTIDE SEQUENCE [LARGE SCALE GENOMIC DNA]</scope>
    <source>
        <strain evidence="3 4">JCM 30961</strain>
    </source>
</reference>
<dbReference type="RefSeq" id="WP_182341819.1">
    <property type="nucleotide sequence ID" value="NZ_JACGXS010000014.1"/>
</dbReference>
<comment type="caution">
    <text evidence="3">The sequence shown here is derived from an EMBL/GenBank/DDBJ whole genome shotgun (WGS) entry which is preliminary data.</text>
</comment>